<evidence type="ECO:0000313" key="2">
    <source>
        <dbReference type="EMBL" id="KCW63246.1"/>
    </source>
</evidence>
<dbReference type="AlphaFoldDB" id="A0A059BBG4"/>
<keyword evidence="1" id="KW-0812">Transmembrane</keyword>
<dbReference type="Gramene" id="KCW63246">
    <property type="protein sequence ID" value="KCW63246"/>
    <property type="gene ID" value="EUGRSUZ_G00870"/>
</dbReference>
<name>A0A059BBG4_EUCGR</name>
<keyword evidence="1" id="KW-0472">Membrane</keyword>
<gene>
    <name evidence="2" type="ORF">EUGRSUZ_G00870</name>
</gene>
<evidence type="ECO:0000256" key="1">
    <source>
        <dbReference type="SAM" id="Phobius"/>
    </source>
</evidence>
<feature type="transmembrane region" description="Helical" evidence="1">
    <location>
        <begin position="91"/>
        <end position="110"/>
    </location>
</feature>
<proteinExistence type="predicted"/>
<accession>A0A059BBG4</accession>
<sequence>MDVNPLLHPSSSQKDPHHHRHHHASSIVSRFIVTVSFPIGNALTLVPRSILKRDSSTFRALALSIVLAFAFAFVSLIRYGKTGLAVRICRWASMVAMAAVLVLLLSISALHQ</sequence>
<keyword evidence="1" id="KW-1133">Transmembrane helix</keyword>
<dbReference type="EMBL" id="KK198759">
    <property type="protein sequence ID" value="KCW63246.1"/>
    <property type="molecule type" value="Genomic_DNA"/>
</dbReference>
<dbReference type="InParanoid" id="A0A059BBG4"/>
<protein>
    <submittedName>
        <fullName evidence="2">Uncharacterized protein</fullName>
    </submittedName>
</protein>
<feature type="transmembrane region" description="Helical" evidence="1">
    <location>
        <begin position="58"/>
        <end position="79"/>
    </location>
</feature>
<organism evidence="2">
    <name type="scientific">Eucalyptus grandis</name>
    <name type="common">Flooded gum</name>
    <dbReference type="NCBI Taxonomy" id="71139"/>
    <lineage>
        <taxon>Eukaryota</taxon>
        <taxon>Viridiplantae</taxon>
        <taxon>Streptophyta</taxon>
        <taxon>Embryophyta</taxon>
        <taxon>Tracheophyta</taxon>
        <taxon>Spermatophyta</taxon>
        <taxon>Magnoliopsida</taxon>
        <taxon>eudicotyledons</taxon>
        <taxon>Gunneridae</taxon>
        <taxon>Pentapetalae</taxon>
        <taxon>rosids</taxon>
        <taxon>malvids</taxon>
        <taxon>Myrtales</taxon>
        <taxon>Myrtaceae</taxon>
        <taxon>Myrtoideae</taxon>
        <taxon>Eucalypteae</taxon>
        <taxon>Eucalyptus</taxon>
    </lineage>
</organism>
<reference evidence="2" key="1">
    <citation type="submission" date="2013-07" db="EMBL/GenBank/DDBJ databases">
        <title>The genome of Eucalyptus grandis.</title>
        <authorList>
            <person name="Schmutz J."/>
            <person name="Hayes R."/>
            <person name="Myburg A."/>
            <person name="Tuskan G."/>
            <person name="Grattapaglia D."/>
            <person name="Rokhsar D.S."/>
        </authorList>
    </citation>
    <scope>NUCLEOTIDE SEQUENCE</scope>
    <source>
        <tissue evidence="2">Leaf extractions</tissue>
    </source>
</reference>